<evidence type="ECO:0000313" key="1">
    <source>
        <dbReference type="EMBL" id="MBW7474654.1"/>
    </source>
</evidence>
<sequence length="266" mass="30825">MNPFEKIFNYGIISRLEATGICMITAHERGWLKAMLQHPAAPDALTPETLSKLQQLLDGEMAIGIEGIMVEKARSMERQVYHSHLRPLRRIIGSRNGMALSYAIRSGKLYTGQEGFPYKLEYSMVKREWYIIWYHFKNRMMMSTKLDKITGISELPLEDDQSERLSVQIQARLNKRRISAAVQVMPEYNRELSRILYAFSCFEKDVDYDPDADCYTITLSFSNNDSEYVLSKIRFLGKRVKIVDGGMLQRRMYESATKALERYGMA</sequence>
<name>A0ABS7D459_9BACL</name>
<dbReference type="RefSeq" id="WP_219871874.1">
    <property type="nucleotide sequence ID" value="NZ_JAHZIJ010000003.1"/>
</dbReference>
<comment type="caution">
    <text evidence="1">The sequence shown here is derived from an EMBL/GenBank/DDBJ whole genome shotgun (WGS) entry which is preliminary data.</text>
</comment>
<dbReference type="Proteomes" id="UP000812277">
    <property type="component" value="Unassembled WGS sequence"/>
</dbReference>
<protein>
    <submittedName>
        <fullName evidence="1">WYL domain-containing protein</fullName>
    </submittedName>
</protein>
<reference evidence="1 2" key="1">
    <citation type="submission" date="2021-07" db="EMBL/GenBank/DDBJ databases">
        <title>Paenibacillus radiodurans sp. nov., isolated from the southeastern edge of Tengger Desert.</title>
        <authorList>
            <person name="Zhang G."/>
        </authorList>
    </citation>
    <scope>NUCLEOTIDE SEQUENCE [LARGE SCALE GENOMIC DNA]</scope>
    <source>
        <strain evidence="1 2">DT7-4</strain>
    </source>
</reference>
<proteinExistence type="predicted"/>
<evidence type="ECO:0000313" key="2">
    <source>
        <dbReference type="Proteomes" id="UP000812277"/>
    </source>
</evidence>
<dbReference type="PROSITE" id="PS52050">
    <property type="entry name" value="WYL"/>
    <property type="match status" value="1"/>
</dbReference>
<gene>
    <name evidence="1" type="ORF">K0T92_07845</name>
</gene>
<keyword evidence="2" id="KW-1185">Reference proteome</keyword>
<dbReference type="EMBL" id="JAHZIJ010000003">
    <property type="protein sequence ID" value="MBW7474654.1"/>
    <property type="molecule type" value="Genomic_DNA"/>
</dbReference>
<accession>A0ABS7D459</accession>
<organism evidence="1 2">
    <name type="scientific">Paenibacillus oenotherae</name>
    <dbReference type="NCBI Taxonomy" id="1435645"/>
    <lineage>
        <taxon>Bacteria</taxon>
        <taxon>Bacillati</taxon>
        <taxon>Bacillota</taxon>
        <taxon>Bacilli</taxon>
        <taxon>Bacillales</taxon>
        <taxon>Paenibacillaceae</taxon>
        <taxon>Paenibacillus</taxon>
    </lineage>
</organism>